<feature type="region of interest" description="Disordered" evidence="1">
    <location>
        <begin position="219"/>
        <end position="239"/>
    </location>
</feature>
<keyword evidence="4" id="KW-1185">Reference proteome</keyword>
<feature type="compositionally biased region" description="Low complexity" evidence="1">
    <location>
        <begin position="180"/>
        <end position="194"/>
    </location>
</feature>
<proteinExistence type="predicted"/>
<keyword evidence="2" id="KW-1133">Transmembrane helix</keyword>
<keyword evidence="2" id="KW-0472">Membrane</keyword>
<evidence type="ECO:0000256" key="2">
    <source>
        <dbReference type="SAM" id="Phobius"/>
    </source>
</evidence>
<keyword evidence="2" id="KW-0812">Transmembrane</keyword>
<evidence type="ECO:0000313" key="3">
    <source>
        <dbReference type="EMBL" id="NEC55814.1"/>
    </source>
</evidence>
<feature type="region of interest" description="Disordered" evidence="1">
    <location>
        <begin position="152"/>
        <end position="194"/>
    </location>
</feature>
<feature type="transmembrane region" description="Helical" evidence="2">
    <location>
        <begin position="15"/>
        <end position="36"/>
    </location>
</feature>
<evidence type="ECO:0000313" key="4">
    <source>
        <dbReference type="Proteomes" id="UP000470404"/>
    </source>
</evidence>
<evidence type="ECO:0000256" key="1">
    <source>
        <dbReference type="SAM" id="MobiDB-lite"/>
    </source>
</evidence>
<dbReference type="EMBL" id="JAAGNC010000061">
    <property type="protein sequence ID" value="NEC55814.1"/>
    <property type="molecule type" value="Genomic_DNA"/>
</dbReference>
<name>A0ABX0BMW0_9PSEU</name>
<organism evidence="3 4">
    <name type="scientific">Amycolatopsis rubida</name>
    <dbReference type="NCBI Taxonomy" id="112413"/>
    <lineage>
        <taxon>Bacteria</taxon>
        <taxon>Bacillati</taxon>
        <taxon>Actinomycetota</taxon>
        <taxon>Actinomycetes</taxon>
        <taxon>Pseudonocardiales</taxon>
        <taxon>Pseudonocardiaceae</taxon>
        <taxon>Amycolatopsis</taxon>
    </lineage>
</organism>
<sequence length="297" mass="29000">MNTSLTDDSPAGQPLLLRLLVVTGALFGFTLLALAVSGAADASEGSPPPDRPGLLDRVGNTVHEVLKPAGPALKPVMDTAHLVSSQAAPAVKAATSGLEPVVAPLTRPVLHAAEPVLSAVGPVTQPVLHAVSPVTSPVGHATAPVTAPAARAVGGEHAAPAVSGHPADGTPTASAPRGDVSSPPAAPAVPSTSAAFTRPVAQHPAVTSAVRHAAGHIGSADAGVAGPEPGTGGGGMPADLSGTVGAVSASAGSAHGSEFAVTESGFAAPGTDRAWRAPPGWRASPYWLVFYGNDHPS</sequence>
<reference evidence="3 4" key="1">
    <citation type="submission" date="2020-01" db="EMBL/GenBank/DDBJ databases">
        <title>Insect and environment-associated Actinomycetes.</title>
        <authorList>
            <person name="Currrie C."/>
            <person name="Chevrette M."/>
            <person name="Carlson C."/>
            <person name="Stubbendieck R."/>
            <person name="Wendt-Pienkowski E."/>
        </authorList>
    </citation>
    <scope>NUCLEOTIDE SEQUENCE [LARGE SCALE GENOMIC DNA]</scope>
    <source>
        <strain evidence="3 4">SID8386</strain>
    </source>
</reference>
<protein>
    <recommendedName>
        <fullName evidence="5">Secreted protein</fullName>
    </recommendedName>
</protein>
<dbReference type="Proteomes" id="UP000470404">
    <property type="component" value="Unassembled WGS sequence"/>
</dbReference>
<gene>
    <name evidence="3" type="ORF">G3I59_09475</name>
</gene>
<accession>A0ABX0BMW0</accession>
<comment type="caution">
    <text evidence="3">The sequence shown here is derived from an EMBL/GenBank/DDBJ whole genome shotgun (WGS) entry which is preliminary data.</text>
</comment>
<evidence type="ECO:0008006" key="5">
    <source>
        <dbReference type="Google" id="ProtNLM"/>
    </source>
</evidence>
<dbReference type="RefSeq" id="WP_157904892.1">
    <property type="nucleotide sequence ID" value="NZ_JAAGNC010000061.1"/>
</dbReference>